<gene>
    <name evidence="1" type="ORF">A2876_02295</name>
</gene>
<name>A0A1F4YEJ8_9BACT</name>
<dbReference type="AlphaFoldDB" id="A0A1F4YEJ8"/>
<evidence type="ECO:0000313" key="1">
    <source>
        <dbReference type="EMBL" id="OGC92385.1"/>
    </source>
</evidence>
<reference evidence="1 2" key="1">
    <citation type="journal article" date="2016" name="Nat. Commun.">
        <title>Thousands of microbial genomes shed light on interconnected biogeochemical processes in an aquifer system.</title>
        <authorList>
            <person name="Anantharaman K."/>
            <person name="Brown C.T."/>
            <person name="Hug L.A."/>
            <person name="Sharon I."/>
            <person name="Castelle C.J."/>
            <person name="Probst A.J."/>
            <person name="Thomas B.C."/>
            <person name="Singh A."/>
            <person name="Wilkins M.J."/>
            <person name="Karaoz U."/>
            <person name="Brodie E.L."/>
            <person name="Williams K.H."/>
            <person name="Hubbard S.S."/>
            <person name="Banfield J.F."/>
        </authorList>
    </citation>
    <scope>NUCLEOTIDE SEQUENCE [LARGE SCALE GENOMIC DNA]</scope>
</reference>
<dbReference type="EMBL" id="MEXH01000016">
    <property type="protein sequence ID" value="OGC92385.1"/>
    <property type="molecule type" value="Genomic_DNA"/>
</dbReference>
<comment type="caution">
    <text evidence="1">The sequence shown here is derived from an EMBL/GenBank/DDBJ whole genome shotgun (WGS) entry which is preliminary data.</text>
</comment>
<sequence>MAVEPKANGSQESETPNPLQLLHQAAQLAEAPAVELKNEAEALASQSAPDSSLIAHLLDQSVYYKDAALTISILEKNLLFQHLDVLEKSAKQRASRVITSD</sequence>
<organism evidence="1 2">
    <name type="scientific">Candidatus Amesbacteria bacterium RIFCSPHIGHO2_01_FULL_48_32b</name>
    <dbReference type="NCBI Taxonomy" id="1797253"/>
    <lineage>
        <taxon>Bacteria</taxon>
        <taxon>Candidatus Amesiibacteriota</taxon>
    </lineage>
</organism>
<proteinExistence type="predicted"/>
<accession>A0A1F4YEJ8</accession>
<evidence type="ECO:0000313" key="2">
    <source>
        <dbReference type="Proteomes" id="UP000178176"/>
    </source>
</evidence>
<dbReference type="Proteomes" id="UP000178176">
    <property type="component" value="Unassembled WGS sequence"/>
</dbReference>
<protein>
    <submittedName>
        <fullName evidence="1">Uncharacterized protein</fullName>
    </submittedName>
</protein>